<feature type="compositionally biased region" description="Basic and acidic residues" evidence="1">
    <location>
        <begin position="150"/>
        <end position="160"/>
    </location>
</feature>
<keyword evidence="2" id="KW-1133">Transmembrane helix</keyword>
<accession>A0AAQ6IE79</accession>
<reference evidence="3 4" key="1">
    <citation type="submission" date="2021-04" db="EMBL/GenBank/DDBJ databases">
        <authorList>
            <consortium name="Wellcome Sanger Institute Data Sharing"/>
        </authorList>
    </citation>
    <scope>NUCLEOTIDE SEQUENCE [LARGE SCALE GENOMIC DNA]</scope>
</reference>
<reference evidence="3" key="3">
    <citation type="submission" date="2025-09" db="UniProtKB">
        <authorList>
            <consortium name="Ensembl"/>
        </authorList>
    </citation>
    <scope>IDENTIFICATION</scope>
</reference>
<feature type="transmembrane region" description="Helical" evidence="2">
    <location>
        <begin position="76"/>
        <end position="96"/>
    </location>
</feature>
<evidence type="ECO:0000313" key="3">
    <source>
        <dbReference type="Ensembl" id="ENSATEP00000075625.1"/>
    </source>
</evidence>
<proteinExistence type="predicted"/>
<dbReference type="AlphaFoldDB" id="A0AAQ6IE79"/>
<evidence type="ECO:0000256" key="1">
    <source>
        <dbReference type="SAM" id="MobiDB-lite"/>
    </source>
</evidence>
<keyword evidence="2" id="KW-0472">Membrane</keyword>
<reference evidence="3" key="2">
    <citation type="submission" date="2025-08" db="UniProtKB">
        <authorList>
            <consortium name="Ensembl"/>
        </authorList>
    </citation>
    <scope>IDENTIFICATION</scope>
</reference>
<sequence length="250" mass="28049">MLWLDTEGKILSAGPTETVRGPDDLYTVSSRVTVEKRHSNNIICRVQQSNSNQIRETQIHVPDDFFVKTSCSSKTIIGVVVGISLALVIAVVGWKWKQNKARKKKHGEDAVTQGGGESKSSTKDSEHESLLEKNESRDQQVVEIEQGDSLENKETEKNEKTGQSCQREEDTEQEQNGTQKESNNSSVQRIGEMEEQGGVRTMSQPMCDKSHDERTEEETMDDTNNTDKDTKTKSVGEVTGAEEREEDREQ</sequence>
<feature type="compositionally biased region" description="Basic and acidic residues" evidence="1">
    <location>
        <begin position="120"/>
        <end position="140"/>
    </location>
</feature>
<name>A0AAQ6IE79_ANATE</name>
<dbReference type="Ensembl" id="ENSATET00000080337.1">
    <property type="protein sequence ID" value="ENSATEP00000075625.1"/>
    <property type="gene ID" value="ENSATEG00000033529.1"/>
</dbReference>
<dbReference type="Proteomes" id="UP000265040">
    <property type="component" value="Chromosome 18"/>
</dbReference>
<evidence type="ECO:0000256" key="2">
    <source>
        <dbReference type="SAM" id="Phobius"/>
    </source>
</evidence>
<dbReference type="InterPro" id="IPR013783">
    <property type="entry name" value="Ig-like_fold"/>
</dbReference>
<evidence type="ECO:0000313" key="4">
    <source>
        <dbReference type="Proteomes" id="UP000265040"/>
    </source>
</evidence>
<keyword evidence="2" id="KW-0812">Transmembrane</keyword>
<organism evidence="3 4">
    <name type="scientific">Anabas testudineus</name>
    <name type="common">Climbing perch</name>
    <name type="synonym">Anthias testudineus</name>
    <dbReference type="NCBI Taxonomy" id="64144"/>
    <lineage>
        <taxon>Eukaryota</taxon>
        <taxon>Metazoa</taxon>
        <taxon>Chordata</taxon>
        <taxon>Craniata</taxon>
        <taxon>Vertebrata</taxon>
        <taxon>Euteleostomi</taxon>
        <taxon>Actinopterygii</taxon>
        <taxon>Neopterygii</taxon>
        <taxon>Teleostei</taxon>
        <taxon>Neoteleostei</taxon>
        <taxon>Acanthomorphata</taxon>
        <taxon>Anabantaria</taxon>
        <taxon>Anabantiformes</taxon>
        <taxon>Anabantoidei</taxon>
        <taxon>Anabantidae</taxon>
        <taxon>Anabas</taxon>
    </lineage>
</organism>
<feature type="region of interest" description="Disordered" evidence="1">
    <location>
        <begin position="102"/>
        <end position="250"/>
    </location>
</feature>
<feature type="compositionally biased region" description="Basic and acidic residues" evidence="1">
    <location>
        <begin position="225"/>
        <end position="234"/>
    </location>
</feature>
<evidence type="ECO:0008006" key="5">
    <source>
        <dbReference type="Google" id="ProtNLM"/>
    </source>
</evidence>
<protein>
    <recommendedName>
        <fullName evidence="5">Ig-like domain-containing protein</fullName>
    </recommendedName>
</protein>
<dbReference type="GeneTree" id="ENSGT00940000179049"/>
<feature type="compositionally biased region" description="Polar residues" evidence="1">
    <location>
        <begin position="174"/>
        <end position="188"/>
    </location>
</feature>
<keyword evidence="4" id="KW-1185">Reference proteome</keyword>
<dbReference type="Gene3D" id="2.60.40.10">
    <property type="entry name" value="Immunoglobulins"/>
    <property type="match status" value="1"/>
</dbReference>